<dbReference type="Proteomes" id="UP001458880">
    <property type="component" value="Unassembled WGS sequence"/>
</dbReference>
<comment type="caution">
    <text evidence="1">The sequence shown here is derived from an EMBL/GenBank/DDBJ whole genome shotgun (WGS) entry which is preliminary data.</text>
</comment>
<dbReference type="PANTHER" id="PTHR33198:SF19">
    <property type="entry name" value="CCHC-TYPE DOMAIN-CONTAINING PROTEIN"/>
    <property type="match status" value="1"/>
</dbReference>
<evidence type="ECO:0008006" key="3">
    <source>
        <dbReference type="Google" id="ProtNLM"/>
    </source>
</evidence>
<evidence type="ECO:0000313" key="1">
    <source>
        <dbReference type="EMBL" id="KAK9720111.1"/>
    </source>
</evidence>
<accession>A0AAW1KKT0</accession>
<name>A0AAW1KKT0_POPJA</name>
<keyword evidence="2" id="KW-1185">Reference proteome</keyword>
<proteinExistence type="predicted"/>
<reference evidence="1 2" key="1">
    <citation type="journal article" date="2024" name="BMC Genomics">
        <title>De novo assembly and annotation of Popillia japonica's genome with initial clues to its potential as an invasive pest.</title>
        <authorList>
            <person name="Cucini C."/>
            <person name="Boschi S."/>
            <person name="Funari R."/>
            <person name="Cardaioli E."/>
            <person name="Iannotti N."/>
            <person name="Marturano G."/>
            <person name="Paoli F."/>
            <person name="Bruttini M."/>
            <person name="Carapelli A."/>
            <person name="Frati F."/>
            <person name="Nardi F."/>
        </authorList>
    </citation>
    <scope>NUCLEOTIDE SEQUENCE [LARGE SCALE GENOMIC DNA]</scope>
    <source>
        <strain evidence="1">DMR45628</strain>
    </source>
</reference>
<dbReference type="AlphaFoldDB" id="A0AAW1KKT0"/>
<dbReference type="EMBL" id="JASPKY010000213">
    <property type="protein sequence ID" value="KAK9720111.1"/>
    <property type="molecule type" value="Genomic_DNA"/>
</dbReference>
<sequence length="144" mass="17104">MSFNWDRKKWNTYIARVNQFFIANEIKKEAKVPILITLVGDETYELMVDLHDPVKPELKTYEQLVELVQNHLEPKPSIYAERHKFRLRRQEETESIANYVAALKSLAKTCEFKQNLEENLRDQLVYGLKSDIIKQKLFSEKDMV</sequence>
<dbReference type="PANTHER" id="PTHR33198">
    <property type="entry name" value="ANK_REP_REGION DOMAIN-CONTAINING PROTEIN-RELATED"/>
    <property type="match status" value="1"/>
</dbReference>
<evidence type="ECO:0000313" key="2">
    <source>
        <dbReference type="Proteomes" id="UP001458880"/>
    </source>
</evidence>
<organism evidence="1 2">
    <name type="scientific">Popillia japonica</name>
    <name type="common">Japanese beetle</name>
    <dbReference type="NCBI Taxonomy" id="7064"/>
    <lineage>
        <taxon>Eukaryota</taxon>
        <taxon>Metazoa</taxon>
        <taxon>Ecdysozoa</taxon>
        <taxon>Arthropoda</taxon>
        <taxon>Hexapoda</taxon>
        <taxon>Insecta</taxon>
        <taxon>Pterygota</taxon>
        <taxon>Neoptera</taxon>
        <taxon>Endopterygota</taxon>
        <taxon>Coleoptera</taxon>
        <taxon>Polyphaga</taxon>
        <taxon>Scarabaeiformia</taxon>
        <taxon>Scarabaeidae</taxon>
        <taxon>Rutelinae</taxon>
        <taxon>Popillia</taxon>
    </lineage>
</organism>
<protein>
    <recommendedName>
        <fullName evidence="3">Retrotransposon gag domain-containing protein</fullName>
    </recommendedName>
</protein>
<gene>
    <name evidence="1" type="ORF">QE152_g22275</name>
</gene>